<dbReference type="GeneTree" id="ENSGT01150000287041"/>
<protein>
    <submittedName>
        <fullName evidence="1">Toxin 3FTx-Oxy5-like</fullName>
    </submittedName>
</protein>
<name>A0A3B4GD81_9CICH</name>
<dbReference type="Ensembl" id="ENSPNYT00000021431.1">
    <property type="protein sequence ID" value="ENSPNYP00000020927.1"/>
    <property type="gene ID" value="ENSPNYG00000015837.1"/>
</dbReference>
<accession>A0A3B4GD81</accession>
<dbReference type="Gene3D" id="2.10.60.10">
    <property type="entry name" value="CD59"/>
    <property type="match status" value="1"/>
</dbReference>
<reference evidence="1" key="1">
    <citation type="submission" date="2023-09" db="UniProtKB">
        <authorList>
            <consortium name="Ensembl"/>
        </authorList>
    </citation>
    <scope>IDENTIFICATION</scope>
</reference>
<proteinExistence type="predicted"/>
<evidence type="ECO:0000313" key="1">
    <source>
        <dbReference type="Ensembl" id="ENSPNYP00000020927.1"/>
    </source>
</evidence>
<dbReference type="InterPro" id="IPR045860">
    <property type="entry name" value="Snake_toxin-like_sf"/>
</dbReference>
<organism evidence="1">
    <name type="scientific">Pundamilia nyererei</name>
    <dbReference type="NCBI Taxonomy" id="303518"/>
    <lineage>
        <taxon>Eukaryota</taxon>
        <taxon>Metazoa</taxon>
        <taxon>Chordata</taxon>
        <taxon>Craniata</taxon>
        <taxon>Vertebrata</taxon>
        <taxon>Euteleostomi</taxon>
        <taxon>Actinopterygii</taxon>
        <taxon>Neopterygii</taxon>
        <taxon>Teleostei</taxon>
        <taxon>Neoteleostei</taxon>
        <taxon>Acanthomorphata</taxon>
        <taxon>Ovalentaria</taxon>
        <taxon>Cichlomorphae</taxon>
        <taxon>Cichliformes</taxon>
        <taxon>Cichlidae</taxon>
        <taxon>African cichlids</taxon>
        <taxon>Pseudocrenilabrinae</taxon>
        <taxon>Haplochromini</taxon>
        <taxon>Pundamilia</taxon>
    </lineage>
</organism>
<dbReference type="SUPFAM" id="SSF57302">
    <property type="entry name" value="Snake toxin-like"/>
    <property type="match status" value="1"/>
</dbReference>
<dbReference type="AlphaFoldDB" id="A0A3B4GD81"/>
<dbReference type="STRING" id="303518.ENSPNYP00000020927"/>
<sequence length="178" mass="19541">MLLLCAAYVAYTNRTIGVQIYLHILLMSQVVSRCVFAASQSDLDISLCTLAQQDQIKKEDGNPAVKHLRNHSPEGSFIRDWCSEAKHPEDMKTVIVAVLVLLVISQSEALKCYCGGLRHCPNSVETCHGFNNVCTSAIIYAGSTPRYFKGCMKSNDCRIMNQPGVSSATCCSADLCNR</sequence>